<dbReference type="EMBL" id="QZWG01000002">
    <property type="protein sequence ID" value="RZC25575.1"/>
    <property type="molecule type" value="Genomic_DNA"/>
</dbReference>
<organism evidence="2 3">
    <name type="scientific">Glycine soja</name>
    <name type="common">Wild soybean</name>
    <dbReference type="NCBI Taxonomy" id="3848"/>
    <lineage>
        <taxon>Eukaryota</taxon>
        <taxon>Viridiplantae</taxon>
        <taxon>Streptophyta</taxon>
        <taxon>Embryophyta</taxon>
        <taxon>Tracheophyta</taxon>
        <taxon>Spermatophyta</taxon>
        <taxon>Magnoliopsida</taxon>
        <taxon>eudicotyledons</taxon>
        <taxon>Gunneridae</taxon>
        <taxon>Pentapetalae</taxon>
        <taxon>rosids</taxon>
        <taxon>fabids</taxon>
        <taxon>Fabales</taxon>
        <taxon>Fabaceae</taxon>
        <taxon>Papilionoideae</taxon>
        <taxon>50 kb inversion clade</taxon>
        <taxon>NPAAA clade</taxon>
        <taxon>indigoferoid/millettioid clade</taxon>
        <taxon>Phaseoleae</taxon>
        <taxon>Glycine</taxon>
        <taxon>Glycine subgen. Soja</taxon>
    </lineage>
</organism>
<keyword evidence="1" id="KW-1133">Transmembrane helix</keyword>
<keyword evidence="1" id="KW-0812">Transmembrane</keyword>
<evidence type="ECO:0000256" key="1">
    <source>
        <dbReference type="SAM" id="Phobius"/>
    </source>
</evidence>
<evidence type="ECO:0000313" key="3">
    <source>
        <dbReference type="Proteomes" id="UP000289340"/>
    </source>
</evidence>
<feature type="non-terminal residue" evidence="2">
    <location>
        <position position="1"/>
    </location>
</feature>
<keyword evidence="3" id="KW-1185">Reference proteome</keyword>
<keyword evidence="1" id="KW-0472">Membrane</keyword>
<reference evidence="2 3" key="1">
    <citation type="submission" date="2018-09" db="EMBL/GenBank/DDBJ databases">
        <title>A high-quality reference genome of wild soybean provides a powerful tool to mine soybean genomes.</title>
        <authorList>
            <person name="Xie M."/>
            <person name="Chung C.Y.L."/>
            <person name="Li M.-W."/>
            <person name="Wong F.-L."/>
            <person name="Chan T.-F."/>
            <person name="Lam H.-M."/>
        </authorList>
    </citation>
    <scope>NUCLEOTIDE SEQUENCE [LARGE SCALE GENOMIC DNA]</scope>
    <source>
        <strain evidence="3">cv. W05</strain>
        <tissue evidence="2">Hypocotyl of etiolated seedlings</tissue>
    </source>
</reference>
<evidence type="ECO:0000313" key="2">
    <source>
        <dbReference type="EMBL" id="RZC25575.1"/>
    </source>
</evidence>
<comment type="caution">
    <text evidence="2">The sequence shown here is derived from an EMBL/GenBank/DDBJ whole genome shotgun (WGS) entry which is preliminary data.</text>
</comment>
<feature type="transmembrane region" description="Helical" evidence="1">
    <location>
        <begin position="52"/>
        <end position="78"/>
    </location>
</feature>
<protein>
    <submittedName>
        <fullName evidence="2">Uncharacterized protein</fullName>
    </submittedName>
</protein>
<dbReference type="AlphaFoldDB" id="A0A445LQW3"/>
<accession>A0A445LQW3</accession>
<name>A0A445LQW3_GLYSO</name>
<proteinExistence type="predicted"/>
<sequence>FSSSTSSLFFSINIQFPLFSLPQLLLFFLLRFCFSSFILLHPCRFCFSSFILLRPFIFCFTLIFYFSLFCLIFCGLIFRTV</sequence>
<dbReference type="Proteomes" id="UP000289340">
    <property type="component" value="Chromosome 2"/>
</dbReference>
<gene>
    <name evidence="2" type="ORF">D0Y65_004318</name>
</gene>